<dbReference type="FunFam" id="1.25.40.10:FF:000348">
    <property type="entry name" value="Pentatricopeptide repeat-containing protein chloroplastic"/>
    <property type="match status" value="1"/>
</dbReference>
<feature type="repeat" description="PPR" evidence="2">
    <location>
        <begin position="375"/>
        <end position="409"/>
    </location>
</feature>
<keyword evidence="1" id="KW-0677">Repeat</keyword>
<dbReference type="Pfam" id="PF20431">
    <property type="entry name" value="E_motif"/>
    <property type="match status" value="1"/>
</dbReference>
<keyword evidence="5" id="KW-1185">Reference proteome</keyword>
<dbReference type="PROSITE" id="PS51375">
    <property type="entry name" value="PPR"/>
    <property type="match status" value="4"/>
</dbReference>
<dbReference type="Pfam" id="PF13041">
    <property type="entry name" value="PPR_2"/>
    <property type="match status" value="1"/>
</dbReference>
<feature type="repeat" description="PPR" evidence="2">
    <location>
        <begin position="273"/>
        <end position="303"/>
    </location>
</feature>
<feature type="repeat" description="PPR" evidence="2">
    <location>
        <begin position="211"/>
        <end position="245"/>
    </location>
</feature>
<proteinExistence type="predicted"/>
<evidence type="ECO:0000313" key="4">
    <source>
        <dbReference type="EMBL" id="RXH93379.1"/>
    </source>
</evidence>
<dbReference type="GO" id="GO:0003723">
    <property type="term" value="F:RNA binding"/>
    <property type="evidence" value="ECO:0007669"/>
    <property type="project" value="InterPro"/>
</dbReference>
<dbReference type="AlphaFoldDB" id="A0A498JC55"/>
<protein>
    <submittedName>
        <fullName evidence="4">Uncharacterized protein</fullName>
    </submittedName>
</protein>
<dbReference type="PANTHER" id="PTHR47926:SF437">
    <property type="entry name" value="PENTACOTRIPEPTIDE-REPEAT REGION OF PRORP DOMAIN-CONTAINING PROTEIN"/>
    <property type="match status" value="1"/>
</dbReference>
<name>A0A498JC55_MALDO</name>
<dbReference type="SUPFAM" id="SSF48452">
    <property type="entry name" value="TPR-like"/>
    <property type="match status" value="2"/>
</dbReference>
<gene>
    <name evidence="4" type="ORF">DVH24_013955</name>
</gene>
<accession>A0A498JC55</accession>
<dbReference type="NCBIfam" id="TIGR00756">
    <property type="entry name" value="PPR"/>
    <property type="match status" value="5"/>
</dbReference>
<dbReference type="InterPro" id="IPR002885">
    <property type="entry name" value="PPR_rpt"/>
</dbReference>
<evidence type="ECO:0000256" key="1">
    <source>
        <dbReference type="ARBA" id="ARBA00022737"/>
    </source>
</evidence>
<dbReference type="InterPro" id="IPR011990">
    <property type="entry name" value="TPR-like_helical_dom_sf"/>
</dbReference>
<dbReference type="InterPro" id="IPR046960">
    <property type="entry name" value="PPR_At4g14850-like_plant"/>
</dbReference>
<dbReference type="Proteomes" id="UP000290289">
    <property type="component" value="Chromosome 7"/>
</dbReference>
<evidence type="ECO:0000256" key="3">
    <source>
        <dbReference type="SAM" id="MobiDB-lite"/>
    </source>
</evidence>
<dbReference type="Pfam" id="PF01535">
    <property type="entry name" value="PPR"/>
    <property type="match status" value="7"/>
</dbReference>
<dbReference type="FunFam" id="1.25.40.10:FF:000184">
    <property type="entry name" value="Pentatricopeptide repeat-containing protein, chloroplastic"/>
    <property type="match status" value="1"/>
</dbReference>
<feature type="repeat" description="PPR" evidence="2">
    <location>
        <begin position="180"/>
        <end position="210"/>
    </location>
</feature>
<sequence length="791" mass="89053">MREQVWRWSSLERKCLDLLQQANTTSSLLQIHAFMLRNSLDTNVNLLTKFITTCSHQNPIALVRHTRRVFDRRPNNDDTFLCNSMIRAHMENRQFGESFTLYRNLRQETEFEPDGFTFTALAKACGLDMAIWEGQELHCQVVKIGLSLDLYVSTSLVDMYAKFGRMICARKVFDKMTHTSQVSWTALICGYARSGGMSNARSFFDRMPDKDSAAFNAMIDGYVKLGDMGTARSLFDEMMDRNVVSWTGMISGYCHHGDIHSARSLFDAMPKKNLISWNAMIGGYSQNNQPHEALKLFQGMQSTTSLELDGVTVVSILPAIADLGALDLGRWVEKVVRRKKLDRITNVGTALVDMYAKCGEIEKAKRLFDEMPEKETASWNALINGFAVNGHGEEALEIFLDMQKENFMPNNITFIGVLSACNHCGLVEEGKRWFKAMEGFRLVPQIEHYGCMVDLLGRAGCLEEVEKLIEAMPYDANAIILSSFLFACGHYGDVTRANEVLKKVAKLEPGNDGNYVMLRNLYARKRRWSDAEEIKRLMRKNQANKEIGCSVIEVDGRIEEFAAGHRVRTHTEAIHLTLQQSWKHMMGEGLRSSQMLNFLMGKVYQQFIDKDIQNFEDFQLAILDIFNTFNSSLPGKHYNVPSHKEIEAMFISWKNAKVQDRRDIFIQFMKDNVRLSKVDNATVITGVVTPPVAMAAKRAGESVPQLKMIKAIPDVFFVPSATVLALVSVKISRRIFTGKNASSTHSEPDIQTKTETIGVARAPQGGAAASSVIGNHHEEREILPEGPPAAS</sequence>
<feature type="region of interest" description="Disordered" evidence="3">
    <location>
        <begin position="764"/>
        <end position="791"/>
    </location>
</feature>
<comment type="caution">
    <text evidence="4">The sequence shown here is derived from an EMBL/GenBank/DDBJ whole genome shotgun (WGS) entry which is preliminary data.</text>
</comment>
<dbReference type="Gene3D" id="1.25.40.10">
    <property type="entry name" value="Tetratricopeptide repeat domain"/>
    <property type="match status" value="4"/>
</dbReference>
<reference evidence="4 5" key="1">
    <citation type="submission" date="2018-10" db="EMBL/GenBank/DDBJ databases">
        <title>A high-quality apple genome assembly.</title>
        <authorList>
            <person name="Hu J."/>
        </authorList>
    </citation>
    <scope>NUCLEOTIDE SEQUENCE [LARGE SCALE GENOMIC DNA]</scope>
    <source>
        <strain evidence="5">cv. HFTH1</strain>
        <tissue evidence="4">Young leaf</tissue>
    </source>
</reference>
<dbReference type="GO" id="GO:0009451">
    <property type="term" value="P:RNA modification"/>
    <property type="evidence" value="ECO:0007669"/>
    <property type="project" value="InterPro"/>
</dbReference>
<dbReference type="PANTHER" id="PTHR47926">
    <property type="entry name" value="PENTATRICOPEPTIDE REPEAT-CONTAINING PROTEIN"/>
    <property type="match status" value="1"/>
</dbReference>
<evidence type="ECO:0000256" key="2">
    <source>
        <dbReference type="PROSITE-ProRule" id="PRU00708"/>
    </source>
</evidence>
<evidence type="ECO:0000313" key="5">
    <source>
        <dbReference type="Proteomes" id="UP000290289"/>
    </source>
</evidence>
<dbReference type="InterPro" id="IPR046848">
    <property type="entry name" value="E_motif"/>
</dbReference>
<dbReference type="FunFam" id="1.25.40.10:FF:000364">
    <property type="entry name" value="Pentatricopeptide repeat (PPR-like) superfamily protein"/>
    <property type="match status" value="1"/>
</dbReference>
<dbReference type="EMBL" id="RDQH01000333">
    <property type="protein sequence ID" value="RXH93379.1"/>
    <property type="molecule type" value="Genomic_DNA"/>
</dbReference>
<organism evidence="4 5">
    <name type="scientific">Malus domestica</name>
    <name type="common">Apple</name>
    <name type="synonym">Pyrus malus</name>
    <dbReference type="NCBI Taxonomy" id="3750"/>
    <lineage>
        <taxon>Eukaryota</taxon>
        <taxon>Viridiplantae</taxon>
        <taxon>Streptophyta</taxon>
        <taxon>Embryophyta</taxon>
        <taxon>Tracheophyta</taxon>
        <taxon>Spermatophyta</taxon>
        <taxon>Magnoliopsida</taxon>
        <taxon>eudicotyledons</taxon>
        <taxon>Gunneridae</taxon>
        <taxon>Pentapetalae</taxon>
        <taxon>rosids</taxon>
        <taxon>fabids</taxon>
        <taxon>Rosales</taxon>
        <taxon>Rosaceae</taxon>
        <taxon>Amygdaloideae</taxon>
        <taxon>Maleae</taxon>
        <taxon>Malus</taxon>
    </lineage>
</organism>